<feature type="transmembrane region" description="Helical" evidence="8">
    <location>
        <begin position="132"/>
        <end position="153"/>
    </location>
</feature>
<keyword evidence="6 8" id="KW-1133">Transmembrane helix</keyword>
<dbReference type="CDD" id="cd06579">
    <property type="entry name" value="TM_PBP1_transp_AraH_like"/>
    <property type="match status" value="1"/>
</dbReference>
<feature type="transmembrane region" description="Helical" evidence="8">
    <location>
        <begin position="14"/>
        <end position="41"/>
    </location>
</feature>
<evidence type="ECO:0000256" key="3">
    <source>
        <dbReference type="ARBA" id="ARBA00022475"/>
    </source>
</evidence>
<evidence type="ECO:0000256" key="8">
    <source>
        <dbReference type="SAM" id="Phobius"/>
    </source>
</evidence>
<keyword evidence="3" id="KW-1003">Cell membrane</keyword>
<sequence>MVQNSKMKTIGKGLLSWAAVIVLVVSVVIFTAIKGTAFFSVNNLMNILRAMSVVTIFALAATVSMAPDGFDMSAGTLGTFSAYVFAALFLWFGAPLWLAIVLTIVFTMVMYLLTMFLILVCKIPDMLATCALQFVHAGLGLAFTGGSAVSAGLSAPKWFGALHGGDVTPLRKGWTTGSMNIGKSPYIIIIMLLCVVVCWVLLERTKHGRYLYAMGGNKTAAKLSGINVKKYRFMAGMFAAVFIAVAGIVVCSRNSAAQINSCDSYLMSSLAAVFIGRSVGGAERPNALGTVVGALLISTLENGLTMCGVVYYVLPAVKGAVLCLALVAAYITVKED</sequence>
<accession>A0A173WXH1</accession>
<dbReference type="RefSeq" id="WP_026649810.1">
    <property type="nucleotide sequence ID" value="NZ_CYZP01000001.1"/>
</dbReference>
<name>A0A173WXH1_9FIRM</name>
<dbReference type="InterPro" id="IPR001851">
    <property type="entry name" value="ABC_transp_permease"/>
</dbReference>
<dbReference type="Proteomes" id="UP000095645">
    <property type="component" value="Unassembled WGS sequence"/>
</dbReference>
<feature type="transmembrane region" description="Helical" evidence="8">
    <location>
        <begin position="47"/>
        <end position="66"/>
    </location>
</feature>
<protein>
    <submittedName>
        <fullName evidence="9">Ribose transport system permease protein rbsC</fullName>
    </submittedName>
</protein>
<evidence type="ECO:0000256" key="5">
    <source>
        <dbReference type="ARBA" id="ARBA00022692"/>
    </source>
</evidence>
<dbReference type="Pfam" id="PF02653">
    <property type="entry name" value="BPD_transp_2"/>
    <property type="match status" value="1"/>
</dbReference>
<keyword evidence="4" id="KW-0997">Cell inner membrane</keyword>
<dbReference type="PANTHER" id="PTHR32196">
    <property type="entry name" value="ABC TRANSPORTER PERMEASE PROTEIN YPHD-RELATED-RELATED"/>
    <property type="match status" value="1"/>
</dbReference>
<dbReference type="AlphaFoldDB" id="A0A173WXH1"/>
<evidence type="ECO:0000313" key="9">
    <source>
        <dbReference type="EMBL" id="CUN43247.1"/>
    </source>
</evidence>
<comment type="subcellular location">
    <subcellularLocation>
        <location evidence="1">Cell membrane</location>
        <topology evidence="1">Multi-pass membrane protein</topology>
    </subcellularLocation>
</comment>
<organism evidence="9 10">
    <name type="scientific">Blautia obeum</name>
    <dbReference type="NCBI Taxonomy" id="40520"/>
    <lineage>
        <taxon>Bacteria</taxon>
        <taxon>Bacillati</taxon>
        <taxon>Bacillota</taxon>
        <taxon>Clostridia</taxon>
        <taxon>Lachnospirales</taxon>
        <taxon>Lachnospiraceae</taxon>
        <taxon>Blautia</taxon>
    </lineage>
</organism>
<dbReference type="PANTHER" id="PTHR32196:SF21">
    <property type="entry name" value="ABC TRANSPORTER PERMEASE PROTEIN YPHD-RELATED"/>
    <property type="match status" value="1"/>
</dbReference>
<evidence type="ECO:0000256" key="6">
    <source>
        <dbReference type="ARBA" id="ARBA00022989"/>
    </source>
</evidence>
<evidence type="ECO:0000256" key="2">
    <source>
        <dbReference type="ARBA" id="ARBA00022448"/>
    </source>
</evidence>
<feature type="transmembrane region" description="Helical" evidence="8">
    <location>
        <begin position="231"/>
        <end position="250"/>
    </location>
</feature>
<feature type="transmembrane region" description="Helical" evidence="8">
    <location>
        <begin position="73"/>
        <end position="92"/>
    </location>
</feature>
<evidence type="ECO:0000256" key="1">
    <source>
        <dbReference type="ARBA" id="ARBA00004651"/>
    </source>
</evidence>
<dbReference type="GO" id="GO:0005886">
    <property type="term" value="C:plasma membrane"/>
    <property type="evidence" value="ECO:0007669"/>
    <property type="project" value="UniProtKB-SubCell"/>
</dbReference>
<keyword evidence="5 8" id="KW-0812">Transmembrane</keyword>
<evidence type="ECO:0000256" key="7">
    <source>
        <dbReference type="ARBA" id="ARBA00023136"/>
    </source>
</evidence>
<feature type="transmembrane region" description="Helical" evidence="8">
    <location>
        <begin position="184"/>
        <end position="202"/>
    </location>
</feature>
<feature type="transmembrane region" description="Helical" evidence="8">
    <location>
        <begin position="98"/>
        <end position="120"/>
    </location>
</feature>
<feature type="transmembrane region" description="Helical" evidence="8">
    <location>
        <begin position="310"/>
        <end position="333"/>
    </location>
</feature>
<dbReference type="GO" id="GO:0022857">
    <property type="term" value="F:transmembrane transporter activity"/>
    <property type="evidence" value="ECO:0007669"/>
    <property type="project" value="InterPro"/>
</dbReference>
<proteinExistence type="predicted"/>
<dbReference type="EMBL" id="CYZP01000001">
    <property type="protein sequence ID" value="CUN43247.1"/>
    <property type="molecule type" value="Genomic_DNA"/>
</dbReference>
<gene>
    <name evidence="9" type="primary">rbsC_3</name>
    <name evidence="9" type="ORF">ERS852476_00086</name>
</gene>
<keyword evidence="7 8" id="KW-0472">Membrane</keyword>
<evidence type="ECO:0000313" key="10">
    <source>
        <dbReference type="Proteomes" id="UP000095645"/>
    </source>
</evidence>
<keyword evidence="2" id="KW-0813">Transport</keyword>
<evidence type="ECO:0000256" key="4">
    <source>
        <dbReference type="ARBA" id="ARBA00022519"/>
    </source>
</evidence>
<reference evidence="9 10" key="1">
    <citation type="submission" date="2015-09" db="EMBL/GenBank/DDBJ databases">
        <authorList>
            <consortium name="Pathogen Informatics"/>
        </authorList>
    </citation>
    <scope>NUCLEOTIDE SEQUENCE [LARGE SCALE GENOMIC DNA]</scope>
    <source>
        <strain evidence="9 10">2789STDY5834861</strain>
    </source>
</reference>